<evidence type="ECO:0000259" key="1">
    <source>
        <dbReference type="Pfam" id="PF07760"/>
    </source>
</evidence>
<proteinExistence type="predicted"/>
<dbReference type="STRING" id="1434123.MSVAZ_3178"/>
<sequence>MKHIKIKFIIIFISLAILLSGCEDKLSAEEIVEQVQEKEANLEDYSGTMHTTVYLNGEKNLEEETRIIYKKPNLMKTLGVEDGQEVESVSDGEFAWSYDAKTNTVTKIKLPEEPLLTEKDFVNIIGNLVNESEVSMLGVEAVDGRSAYVLEARPKTEENESELISRTKIWVDKETWMVLKSSIYNNEGNLIIEVEMRDLKINTGIPDSEFKFEIPEGAKVETLDLDEELKTPDNLSLEEAREQASFKILVPEYIPDGYMLNSTMISEKDETGAEGQSSETVILSYQKGSENFNVIEAVYENKSEENTFMEGAEKISINGTEGKYLNEFGNTKMLQWELGGVEINLIGSLEKAEMLKIAESFKEPSAEVDVLDEESLMEPFTEFYILGPDGTAENYPTDYVLGDNGTIIVAVINHEQKPVNYTMEVRLENTSLPLPDDQKNIYIRNNETWEKAVTITPPFEGTNMNLQFLLYNNDKKEMLENISVPYRDLHLWINVTTQNLSKNTSTPITAV</sequence>
<dbReference type="InterPro" id="IPR029046">
    <property type="entry name" value="LolA/LolB/LppX"/>
</dbReference>
<feature type="domain" description="Uncharacterized protein TP-0789" evidence="3">
    <location>
        <begin position="91"/>
        <end position="201"/>
    </location>
</feature>
<feature type="domain" description="DUF4367" evidence="2">
    <location>
        <begin position="249"/>
        <end position="360"/>
    </location>
</feature>
<dbReference type="Proteomes" id="UP000033096">
    <property type="component" value="Chromosome"/>
</dbReference>
<reference evidence="4 5" key="1">
    <citation type="submission" date="2014-07" db="EMBL/GenBank/DDBJ databases">
        <title>Methanogenic archaea and the global carbon cycle.</title>
        <authorList>
            <person name="Henriksen J.R."/>
            <person name="Luke J."/>
            <person name="Reinhart S."/>
            <person name="Benedict M.N."/>
            <person name="Youngblut N.D."/>
            <person name="Metcalf M.E."/>
            <person name="Whitaker R.J."/>
            <person name="Metcalf W.W."/>
        </authorList>
    </citation>
    <scope>NUCLEOTIDE SEQUENCE [LARGE SCALE GENOMIC DNA]</scope>
    <source>
        <strain evidence="4 5">Z-761</strain>
    </source>
</reference>
<dbReference type="Pfam" id="PF07760">
    <property type="entry name" value="DUF1616"/>
    <property type="match status" value="1"/>
</dbReference>
<dbReference type="InterPro" id="IPR033399">
    <property type="entry name" value="TP_0789-like"/>
</dbReference>
<dbReference type="PATRIC" id="fig|1434123.4.peg.3902"/>
<dbReference type="PANTHER" id="PTHR37507:SF2">
    <property type="entry name" value="SPORULATION PROTEIN YDCC"/>
    <property type="match status" value="1"/>
</dbReference>
<dbReference type="EMBL" id="CP009520">
    <property type="protein sequence ID" value="AKB45447.1"/>
    <property type="molecule type" value="Genomic_DNA"/>
</dbReference>
<dbReference type="InterPro" id="IPR011674">
    <property type="entry name" value="DUF1616"/>
</dbReference>
<organism evidence="4 5">
    <name type="scientific">Methanosarcina vacuolata Z-761</name>
    <dbReference type="NCBI Taxonomy" id="1434123"/>
    <lineage>
        <taxon>Archaea</taxon>
        <taxon>Methanobacteriati</taxon>
        <taxon>Methanobacteriota</taxon>
        <taxon>Stenosarchaea group</taxon>
        <taxon>Methanomicrobia</taxon>
        <taxon>Methanosarcinales</taxon>
        <taxon>Methanosarcinaceae</taxon>
        <taxon>Methanosarcina</taxon>
    </lineage>
</organism>
<dbReference type="Gene3D" id="2.50.20.10">
    <property type="entry name" value="Lipoprotein localisation LolA/LolB/LppX"/>
    <property type="match status" value="1"/>
</dbReference>
<keyword evidence="5" id="KW-1185">Reference proteome</keyword>
<protein>
    <recommendedName>
        <fullName evidence="6">DUF4367 domain-containing protein</fullName>
    </recommendedName>
</protein>
<dbReference type="HOGENOM" id="CLU_040882_1_0_2"/>
<dbReference type="PROSITE" id="PS51257">
    <property type="entry name" value="PROKAR_LIPOPROTEIN"/>
    <property type="match status" value="1"/>
</dbReference>
<dbReference type="Pfam" id="PF17131">
    <property type="entry name" value="LolA_like"/>
    <property type="match status" value="1"/>
</dbReference>
<evidence type="ECO:0000259" key="3">
    <source>
        <dbReference type="Pfam" id="PF17131"/>
    </source>
</evidence>
<gene>
    <name evidence="4" type="ORF">MSVAZ_3178</name>
</gene>
<dbReference type="KEGG" id="mvc:MSVAZ_3178"/>
<dbReference type="CDD" id="cd16329">
    <property type="entry name" value="LolA_like"/>
    <property type="match status" value="1"/>
</dbReference>
<evidence type="ECO:0000313" key="5">
    <source>
        <dbReference type="Proteomes" id="UP000033096"/>
    </source>
</evidence>
<evidence type="ECO:0000259" key="2">
    <source>
        <dbReference type="Pfam" id="PF14285"/>
    </source>
</evidence>
<dbReference type="RefSeq" id="WP_232316143.1">
    <property type="nucleotide sequence ID" value="NZ_CP009520.1"/>
</dbReference>
<dbReference type="AlphaFoldDB" id="A0A0E3Q971"/>
<evidence type="ECO:0000313" key="4">
    <source>
        <dbReference type="EMBL" id="AKB45447.1"/>
    </source>
</evidence>
<feature type="domain" description="DUF1616" evidence="1">
    <location>
        <begin position="378"/>
        <end position="494"/>
    </location>
</feature>
<accession>A0A0E3Q971</accession>
<dbReference type="InterPro" id="IPR025377">
    <property type="entry name" value="DUF4367"/>
</dbReference>
<dbReference type="InterPro" id="IPR052944">
    <property type="entry name" value="Sporulation_related"/>
</dbReference>
<dbReference type="SUPFAM" id="SSF89392">
    <property type="entry name" value="Prokaryotic lipoproteins and lipoprotein localization factors"/>
    <property type="match status" value="1"/>
</dbReference>
<name>A0A0E3Q971_9EURY</name>
<dbReference type="Pfam" id="PF14285">
    <property type="entry name" value="DUF4367"/>
    <property type="match status" value="1"/>
</dbReference>
<evidence type="ECO:0008006" key="6">
    <source>
        <dbReference type="Google" id="ProtNLM"/>
    </source>
</evidence>
<dbReference type="PANTHER" id="PTHR37507">
    <property type="entry name" value="SPORULATION PROTEIN YDCC"/>
    <property type="match status" value="1"/>
</dbReference>
<dbReference type="GeneID" id="24811709"/>